<dbReference type="Pfam" id="PF18319">
    <property type="entry name" value="Zn_ribbon_PriA"/>
    <property type="match status" value="1"/>
</dbReference>
<keyword evidence="9 11" id="KW-0238">DNA-binding</keyword>
<keyword evidence="7 11" id="KW-0862">Zinc</keyword>
<evidence type="ECO:0000256" key="6">
    <source>
        <dbReference type="ARBA" id="ARBA00022806"/>
    </source>
</evidence>
<evidence type="ECO:0000256" key="7">
    <source>
        <dbReference type="ARBA" id="ARBA00022833"/>
    </source>
</evidence>
<keyword evidence="14" id="KW-1185">Reference proteome</keyword>
<dbReference type="CDD" id="cd17929">
    <property type="entry name" value="DEXHc_priA"/>
    <property type="match status" value="1"/>
</dbReference>
<feature type="domain" description="Helicase ATP-binding" evidence="12">
    <location>
        <begin position="151"/>
        <end position="330"/>
    </location>
</feature>
<comment type="cofactor">
    <cofactor evidence="11">
        <name>Zn(2+)</name>
        <dbReference type="ChEBI" id="CHEBI:29105"/>
    </cofactor>
    <text evidence="11">Binds 2 zinc ions per subunit.</text>
</comment>
<evidence type="ECO:0000256" key="11">
    <source>
        <dbReference type="HAMAP-Rule" id="MF_00983"/>
    </source>
</evidence>
<evidence type="ECO:0000256" key="10">
    <source>
        <dbReference type="ARBA" id="ARBA00023235"/>
    </source>
</evidence>
<evidence type="ECO:0000313" key="14">
    <source>
        <dbReference type="Proteomes" id="UP001596495"/>
    </source>
</evidence>
<keyword evidence="1 11" id="KW-0639">Primosome</keyword>
<dbReference type="SUPFAM" id="SSF52540">
    <property type="entry name" value="P-loop containing nucleoside triphosphate hydrolases"/>
    <property type="match status" value="1"/>
</dbReference>
<sequence length="699" mass="76307">MTYWPSVVVATPAHSGLAGPLTYRSEQPLAAGNLVRVPLGAREVLGIVWSCPSDPPADCSEEQLRPVSAVLDGLMPLGDGWRQLVAFAARYYQRGLGEMALSVLPPALRDLDNTQLARRLKRLAKVNGSAACPETPVSRPQASAEQQQVLDALGTLDRPALLYGSTGSGKTEVYLRATEQVLQDDPAAQVLVLVPEINLTPQLEERFRQRFEPRHGSAALVSLHSGMTPAQRLQAWLAAHAGTARIVLGTRMAIFASLPGLRLIVVDEEHDPSYKSQEGARYSARDLAVYRAKVESDRGPHPCRVILGSATPSLESWHAAEQGRYRRLAMPGRIGGGELPRLRLVDMNHQPKGATLSPPLLAAMEERIARGEQCLVLLNRRGYAPVLSCDACAWKSQCPHCSAFQVFHKLDRTLRCHHCGFTRRVPRACPDCGNLDIAPIGRGTEQIEEQLAGLLSQAVRPDGTPARVARMDADTTRTKGSLEQQLQALHEGEVDVLVGTQMVAKGHDFRRITLVAGLNVDAALFASDYRAPERLFALLMQAAGRAGRDAGHSGHSEMWVQTWHPTHPLFAALKKHDYPAFAAEQLAEREAAAMPPFGYQALLRADARTQDAAQAYLNGVADAAADLPGRDEVTLYPAVPLPIQRVANVERAQMLVESHSRQALQRFLWAWQPLLLQGRSLPEARGLIRFAVDVDPLAV</sequence>
<dbReference type="InterPro" id="IPR005259">
    <property type="entry name" value="PriA"/>
</dbReference>
<keyword evidence="4 11" id="KW-0547">Nucleotide-binding</keyword>
<dbReference type="InterPro" id="IPR011545">
    <property type="entry name" value="DEAD/DEAH_box_helicase_dom"/>
</dbReference>
<dbReference type="Pfam" id="PF00270">
    <property type="entry name" value="DEAD"/>
    <property type="match status" value="1"/>
</dbReference>
<keyword evidence="8 11" id="KW-0067">ATP-binding</keyword>
<organism evidence="13 14">
    <name type="scientific">Hydrogenophaga bisanensis</name>
    <dbReference type="NCBI Taxonomy" id="439611"/>
    <lineage>
        <taxon>Bacteria</taxon>
        <taxon>Pseudomonadati</taxon>
        <taxon>Pseudomonadota</taxon>
        <taxon>Betaproteobacteria</taxon>
        <taxon>Burkholderiales</taxon>
        <taxon>Comamonadaceae</taxon>
        <taxon>Hydrogenophaga</taxon>
    </lineage>
</organism>
<reference evidence="14" key="1">
    <citation type="journal article" date="2019" name="Int. J. Syst. Evol. Microbiol.">
        <title>The Global Catalogue of Microorganisms (GCM) 10K type strain sequencing project: providing services to taxonomists for standard genome sequencing and annotation.</title>
        <authorList>
            <consortium name="The Broad Institute Genomics Platform"/>
            <consortium name="The Broad Institute Genome Sequencing Center for Infectious Disease"/>
            <person name="Wu L."/>
            <person name="Ma J."/>
        </authorList>
    </citation>
    <scope>NUCLEOTIDE SEQUENCE [LARGE SCALE GENOMIC DNA]</scope>
    <source>
        <strain evidence="14">CCUG 54518</strain>
    </source>
</reference>
<dbReference type="InterPro" id="IPR040498">
    <property type="entry name" value="PriA_CRR"/>
</dbReference>
<dbReference type="PANTHER" id="PTHR30580:SF0">
    <property type="entry name" value="PRIMOSOMAL PROTEIN N"/>
    <property type="match status" value="1"/>
</dbReference>
<dbReference type="NCBIfam" id="TIGR00595">
    <property type="entry name" value="priA"/>
    <property type="match status" value="1"/>
</dbReference>
<dbReference type="InterPro" id="IPR014001">
    <property type="entry name" value="Helicase_ATP-bd"/>
</dbReference>
<dbReference type="PANTHER" id="PTHR30580">
    <property type="entry name" value="PRIMOSOMAL PROTEIN N"/>
    <property type="match status" value="1"/>
</dbReference>
<dbReference type="InterPro" id="IPR042115">
    <property type="entry name" value="PriA_3primeBD_sf"/>
</dbReference>
<evidence type="ECO:0000313" key="13">
    <source>
        <dbReference type="EMBL" id="MFC7434935.1"/>
    </source>
</evidence>
<comment type="catalytic activity">
    <reaction evidence="11">
        <text>Couples ATP hydrolysis with the unwinding of duplex DNA by translocating in the 3'-5' direction.</text>
        <dbReference type="EC" id="5.6.2.4"/>
    </reaction>
</comment>
<feature type="binding site" evidence="11">
    <location>
        <position position="389"/>
    </location>
    <ligand>
        <name>Zn(2+)</name>
        <dbReference type="ChEBI" id="CHEBI:29105"/>
        <label>1</label>
    </ligand>
</feature>
<feature type="binding site" evidence="11">
    <location>
        <position position="401"/>
    </location>
    <ligand>
        <name>Zn(2+)</name>
        <dbReference type="ChEBI" id="CHEBI:29105"/>
        <label>2</label>
    </ligand>
</feature>
<keyword evidence="10 11" id="KW-0413">Isomerase</keyword>
<dbReference type="InterPro" id="IPR027417">
    <property type="entry name" value="P-loop_NTPase"/>
</dbReference>
<comment type="caution">
    <text evidence="13">The sequence shown here is derived from an EMBL/GenBank/DDBJ whole genome shotgun (WGS) entry which is preliminary data.</text>
</comment>
<dbReference type="InterPro" id="IPR041236">
    <property type="entry name" value="PriA_C"/>
</dbReference>
<dbReference type="InterPro" id="IPR001650">
    <property type="entry name" value="Helicase_C-like"/>
</dbReference>
<gene>
    <name evidence="11 13" type="primary">priA</name>
    <name evidence="13" type="ORF">ACFQNJ_10465</name>
</gene>
<feature type="binding site" evidence="11">
    <location>
        <position position="419"/>
    </location>
    <ligand>
        <name>Zn(2+)</name>
        <dbReference type="ChEBI" id="CHEBI:29105"/>
        <label>2</label>
    </ligand>
</feature>
<comment type="subunit">
    <text evidence="11">Component of the replication restart primosome.</text>
</comment>
<comment type="function">
    <text evidence="11">Initiates the restart of stalled replication forks, which reloads the replicative helicase on sites other than the origin of replication. Recognizes and binds to abandoned replication forks and remodels them to uncover a helicase loading site. Promotes assembly of the primosome at these replication forks.</text>
</comment>
<evidence type="ECO:0000256" key="8">
    <source>
        <dbReference type="ARBA" id="ARBA00022840"/>
    </source>
</evidence>
<feature type="binding site" evidence="11">
    <location>
        <position position="429"/>
    </location>
    <ligand>
        <name>Zn(2+)</name>
        <dbReference type="ChEBI" id="CHEBI:29105"/>
        <label>1</label>
    </ligand>
</feature>
<keyword evidence="2 11" id="KW-0235">DNA replication</keyword>
<feature type="binding site" evidence="11">
    <location>
        <position position="416"/>
    </location>
    <ligand>
        <name>Zn(2+)</name>
        <dbReference type="ChEBI" id="CHEBI:29105"/>
        <label>2</label>
    </ligand>
</feature>
<protein>
    <recommendedName>
        <fullName evidence="11">Replication restart protein PriA</fullName>
    </recommendedName>
    <alternativeName>
        <fullName evidence="11">ATP-dependent DNA helicase PriA</fullName>
        <ecNumber evidence="11">5.6.2.4</ecNumber>
    </alternativeName>
    <alternativeName>
        <fullName evidence="11">DNA 3'-5' helicase PriA</fullName>
    </alternativeName>
</protein>
<dbReference type="Pfam" id="PF18074">
    <property type="entry name" value="PriA_C"/>
    <property type="match status" value="1"/>
</dbReference>
<comment type="similarity">
    <text evidence="11">Belongs to the helicase family. PriA subfamily.</text>
</comment>
<dbReference type="InterPro" id="IPR041222">
    <property type="entry name" value="PriA_3primeBD"/>
</dbReference>
<keyword evidence="5 11" id="KW-0378">Hydrolase</keyword>
<dbReference type="EC" id="5.6.2.4" evidence="11"/>
<feature type="binding site" evidence="11">
    <location>
        <position position="432"/>
    </location>
    <ligand>
        <name>Zn(2+)</name>
        <dbReference type="ChEBI" id="CHEBI:29105"/>
        <label>1</label>
    </ligand>
</feature>
<dbReference type="Gene3D" id="3.40.1440.60">
    <property type="entry name" value="PriA, 3(prime) DNA-binding domain"/>
    <property type="match status" value="1"/>
</dbReference>
<dbReference type="SMART" id="SM00490">
    <property type="entry name" value="HELICc"/>
    <property type="match status" value="1"/>
</dbReference>
<evidence type="ECO:0000259" key="12">
    <source>
        <dbReference type="PROSITE" id="PS51192"/>
    </source>
</evidence>
<keyword evidence="3 11" id="KW-0479">Metal-binding</keyword>
<accession>A0ABW2RA37</accession>
<feature type="binding site" evidence="11">
    <location>
        <position position="398"/>
    </location>
    <ligand>
        <name>Zn(2+)</name>
        <dbReference type="ChEBI" id="CHEBI:29105"/>
        <label>2</label>
    </ligand>
</feature>
<evidence type="ECO:0000256" key="2">
    <source>
        <dbReference type="ARBA" id="ARBA00022705"/>
    </source>
</evidence>
<dbReference type="HAMAP" id="MF_00983">
    <property type="entry name" value="PriA"/>
    <property type="match status" value="1"/>
</dbReference>
<dbReference type="EMBL" id="JBHTBX010000006">
    <property type="protein sequence ID" value="MFC7434935.1"/>
    <property type="molecule type" value="Genomic_DNA"/>
</dbReference>
<dbReference type="RefSeq" id="WP_382256868.1">
    <property type="nucleotide sequence ID" value="NZ_JBHTBX010000006.1"/>
</dbReference>
<feature type="binding site" evidence="11">
    <location>
        <position position="392"/>
    </location>
    <ligand>
        <name>Zn(2+)</name>
        <dbReference type="ChEBI" id="CHEBI:29105"/>
        <label>1</label>
    </ligand>
</feature>
<evidence type="ECO:0000256" key="5">
    <source>
        <dbReference type="ARBA" id="ARBA00022801"/>
    </source>
</evidence>
<keyword evidence="6 11" id="KW-0347">Helicase</keyword>
<dbReference type="Pfam" id="PF17764">
    <property type="entry name" value="PriA_3primeBD"/>
    <property type="match status" value="1"/>
</dbReference>
<dbReference type="PROSITE" id="PS51192">
    <property type="entry name" value="HELICASE_ATP_BIND_1"/>
    <property type="match status" value="1"/>
</dbReference>
<evidence type="ECO:0000256" key="1">
    <source>
        <dbReference type="ARBA" id="ARBA00022515"/>
    </source>
</evidence>
<name>A0ABW2RA37_9BURK</name>
<proteinExistence type="inferred from homology"/>
<evidence type="ECO:0000256" key="4">
    <source>
        <dbReference type="ARBA" id="ARBA00022741"/>
    </source>
</evidence>
<comment type="catalytic activity">
    <reaction evidence="11">
        <text>ATP + H2O = ADP + phosphate + H(+)</text>
        <dbReference type="Rhea" id="RHEA:13065"/>
        <dbReference type="ChEBI" id="CHEBI:15377"/>
        <dbReference type="ChEBI" id="CHEBI:15378"/>
        <dbReference type="ChEBI" id="CHEBI:30616"/>
        <dbReference type="ChEBI" id="CHEBI:43474"/>
        <dbReference type="ChEBI" id="CHEBI:456216"/>
        <dbReference type="EC" id="5.6.2.4"/>
    </reaction>
</comment>
<dbReference type="SMART" id="SM00487">
    <property type="entry name" value="DEXDc"/>
    <property type="match status" value="1"/>
</dbReference>
<evidence type="ECO:0000256" key="3">
    <source>
        <dbReference type="ARBA" id="ARBA00022723"/>
    </source>
</evidence>
<dbReference type="Pfam" id="PF00271">
    <property type="entry name" value="Helicase_C"/>
    <property type="match status" value="1"/>
</dbReference>
<dbReference type="Proteomes" id="UP001596495">
    <property type="component" value="Unassembled WGS sequence"/>
</dbReference>
<dbReference type="Gene3D" id="3.40.50.300">
    <property type="entry name" value="P-loop containing nucleotide triphosphate hydrolases"/>
    <property type="match status" value="2"/>
</dbReference>
<evidence type="ECO:0000256" key="9">
    <source>
        <dbReference type="ARBA" id="ARBA00023125"/>
    </source>
</evidence>